<dbReference type="Proteomes" id="UP001062846">
    <property type="component" value="Chromosome 11"/>
</dbReference>
<reference evidence="1" key="1">
    <citation type="submission" date="2022-02" db="EMBL/GenBank/DDBJ databases">
        <title>Plant Genome Project.</title>
        <authorList>
            <person name="Zhang R.-G."/>
        </authorList>
    </citation>
    <scope>NUCLEOTIDE SEQUENCE</scope>
    <source>
        <strain evidence="1">AT1</strain>
    </source>
</reference>
<name>A0ACC0LXX5_RHOML</name>
<organism evidence="1 2">
    <name type="scientific">Rhododendron molle</name>
    <name type="common">Chinese azalea</name>
    <name type="synonym">Azalea mollis</name>
    <dbReference type="NCBI Taxonomy" id="49168"/>
    <lineage>
        <taxon>Eukaryota</taxon>
        <taxon>Viridiplantae</taxon>
        <taxon>Streptophyta</taxon>
        <taxon>Embryophyta</taxon>
        <taxon>Tracheophyta</taxon>
        <taxon>Spermatophyta</taxon>
        <taxon>Magnoliopsida</taxon>
        <taxon>eudicotyledons</taxon>
        <taxon>Gunneridae</taxon>
        <taxon>Pentapetalae</taxon>
        <taxon>asterids</taxon>
        <taxon>Ericales</taxon>
        <taxon>Ericaceae</taxon>
        <taxon>Ericoideae</taxon>
        <taxon>Rhodoreae</taxon>
        <taxon>Rhododendron</taxon>
    </lineage>
</organism>
<sequence length="50" mass="5612">MVSYNIAVGLASVLTYLHQEREQQVIHRGIKTSNIFLDVSFNSKSPFCIG</sequence>
<proteinExistence type="predicted"/>
<evidence type="ECO:0000313" key="2">
    <source>
        <dbReference type="Proteomes" id="UP001062846"/>
    </source>
</evidence>
<gene>
    <name evidence="1" type="ORF">RHMOL_Rhmol11G0277400</name>
</gene>
<keyword evidence="2" id="KW-1185">Reference proteome</keyword>
<evidence type="ECO:0000313" key="1">
    <source>
        <dbReference type="EMBL" id="KAI8533184.1"/>
    </source>
</evidence>
<protein>
    <submittedName>
        <fullName evidence="1">Uncharacterized protein</fullName>
    </submittedName>
</protein>
<dbReference type="EMBL" id="CM046398">
    <property type="protein sequence ID" value="KAI8533184.1"/>
    <property type="molecule type" value="Genomic_DNA"/>
</dbReference>
<comment type="caution">
    <text evidence="1">The sequence shown here is derived from an EMBL/GenBank/DDBJ whole genome shotgun (WGS) entry which is preliminary data.</text>
</comment>
<accession>A0ACC0LXX5</accession>